<dbReference type="RefSeq" id="WP_072852683.1">
    <property type="nucleotide sequence ID" value="NZ_FRAH01000060.1"/>
</dbReference>
<name>A0A1M6X6X8_9FIRM</name>
<dbReference type="Pfam" id="PF00581">
    <property type="entry name" value="Rhodanese"/>
    <property type="match status" value="1"/>
</dbReference>
<gene>
    <name evidence="2" type="ORF">SAMN02745138_02733</name>
</gene>
<dbReference type="InterPro" id="IPR036873">
    <property type="entry name" value="Rhodanese-like_dom_sf"/>
</dbReference>
<sequence length="102" mass="11471">MFGLFGKKTDFMTLLQEAKETKNAVVIDVREPDEYMQGHVPGSINIPTSQINAVKYEKDTPLYLYCLSGGRSKMAMGFLEQKGFQNVKNMGAIGQYRGELEK</sequence>
<dbReference type="AlphaFoldDB" id="A0A1M6X6X8"/>
<dbReference type="EMBL" id="FRAH01000060">
    <property type="protein sequence ID" value="SHL01772.1"/>
    <property type="molecule type" value="Genomic_DNA"/>
</dbReference>
<dbReference type="InterPro" id="IPR001763">
    <property type="entry name" value="Rhodanese-like_dom"/>
</dbReference>
<dbReference type="PANTHER" id="PTHR43031">
    <property type="entry name" value="FAD-DEPENDENT OXIDOREDUCTASE"/>
    <property type="match status" value="1"/>
</dbReference>
<dbReference type="CDD" id="cd00158">
    <property type="entry name" value="RHOD"/>
    <property type="match status" value="1"/>
</dbReference>
<dbReference type="Gene3D" id="3.40.250.10">
    <property type="entry name" value="Rhodanese-like domain"/>
    <property type="match status" value="1"/>
</dbReference>
<reference evidence="2 3" key="1">
    <citation type="submission" date="2016-11" db="EMBL/GenBank/DDBJ databases">
        <authorList>
            <person name="Jaros S."/>
            <person name="Januszkiewicz K."/>
            <person name="Wedrychowicz H."/>
        </authorList>
    </citation>
    <scope>NUCLEOTIDE SEQUENCE [LARGE SCALE GENOMIC DNA]</scope>
    <source>
        <strain evidence="2 3">DSM 14214</strain>
    </source>
</reference>
<evidence type="ECO:0000313" key="3">
    <source>
        <dbReference type="Proteomes" id="UP000183975"/>
    </source>
</evidence>
<dbReference type="SMART" id="SM00450">
    <property type="entry name" value="RHOD"/>
    <property type="match status" value="1"/>
</dbReference>
<evidence type="ECO:0000313" key="2">
    <source>
        <dbReference type="EMBL" id="SHL01772.1"/>
    </source>
</evidence>
<keyword evidence="2" id="KW-0808">Transferase</keyword>
<organism evidence="2 3">
    <name type="scientific">Anaerotignum lactatifermentans DSM 14214</name>
    <dbReference type="NCBI Taxonomy" id="1121323"/>
    <lineage>
        <taxon>Bacteria</taxon>
        <taxon>Bacillati</taxon>
        <taxon>Bacillota</taxon>
        <taxon>Clostridia</taxon>
        <taxon>Lachnospirales</taxon>
        <taxon>Anaerotignaceae</taxon>
        <taxon>Anaerotignum</taxon>
    </lineage>
</organism>
<dbReference type="SUPFAM" id="SSF52821">
    <property type="entry name" value="Rhodanese/Cell cycle control phosphatase"/>
    <property type="match status" value="1"/>
</dbReference>
<dbReference type="InterPro" id="IPR050229">
    <property type="entry name" value="GlpE_sulfurtransferase"/>
</dbReference>
<evidence type="ECO:0000259" key="1">
    <source>
        <dbReference type="PROSITE" id="PS50206"/>
    </source>
</evidence>
<keyword evidence="3" id="KW-1185">Reference proteome</keyword>
<dbReference type="PROSITE" id="PS50206">
    <property type="entry name" value="RHODANESE_3"/>
    <property type="match status" value="1"/>
</dbReference>
<protein>
    <submittedName>
        <fullName evidence="2">Rhodanese-related sulfurtransferase</fullName>
    </submittedName>
</protein>
<dbReference type="GO" id="GO:0016740">
    <property type="term" value="F:transferase activity"/>
    <property type="evidence" value="ECO:0007669"/>
    <property type="project" value="UniProtKB-KW"/>
</dbReference>
<feature type="domain" description="Rhodanese" evidence="1">
    <location>
        <begin position="20"/>
        <end position="102"/>
    </location>
</feature>
<proteinExistence type="predicted"/>
<accession>A0A1M6X6X8</accession>
<dbReference type="Proteomes" id="UP000183975">
    <property type="component" value="Unassembled WGS sequence"/>
</dbReference>
<dbReference type="PANTHER" id="PTHR43031:SF18">
    <property type="entry name" value="RHODANESE-RELATED SULFURTRANSFERASES"/>
    <property type="match status" value="1"/>
</dbReference>